<keyword evidence="2" id="KW-1185">Reference proteome</keyword>
<evidence type="ECO:0000313" key="1">
    <source>
        <dbReference type="EMBL" id="ALY07453.1"/>
    </source>
</evidence>
<dbReference type="EMBL" id="KU230356">
    <property type="protein sequence ID" value="ALY07453.1"/>
    <property type="molecule type" value="Genomic_DNA"/>
</dbReference>
<gene>
    <name evidence="1" type="ORF">2AV2_1</name>
</gene>
<sequence>MIALIPFLRCFVGCLELVTTAKACFPVQVSLQKDGRRFASFLKLSNFCELTLTKACFCFPNCST</sequence>
<accession>A0A1L2BWP8</accession>
<evidence type="ECO:0000313" key="2">
    <source>
        <dbReference type="Proteomes" id="UP000225722"/>
    </source>
</evidence>
<protein>
    <submittedName>
        <fullName evidence="1">Uncharacterized protein</fullName>
    </submittedName>
</protein>
<reference evidence="2" key="1">
    <citation type="submission" date="2015-12" db="EMBL/GenBank/DDBJ databases">
        <authorList>
            <person name="Sencilo A."/>
            <person name="Bamford D.H."/>
            <person name="Roine E."/>
        </authorList>
    </citation>
    <scope>NUCLEOTIDE SEQUENCE [LARGE SCALE GENOMIC DNA]</scope>
</reference>
<organism evidence="1 2">
    <name type="scientific">Nodularia phage vB_NpeS-2AV2</name>
    <dbReference type="NCBI Taxonomy" id="1777122"/>
    <lineage>
        <taxon>Viruses</taxon>
        <taxon>Duplodnaviria</taxon>
        <taxon>Heunggongvirae</taxon>
        <taxon>Uroviricota</taxon>
        <taxon>Caudoviricetes</taxon>
        <taxon>Ravarandavirus</taxon>
        <taxon>Ravarandavirus rv2AV2</taxon>
    </lineage>
</organism>
<dbReference type="Proteomes" id="UP000225722">
    <property type="component" value="Segment"/>
</dbReference>
<name>A0A1L2BWP8_9CAUD</name>
<proteinExistence type="predicted"/>